<keyword evidence="5" id="KW-0732">Signal</keyword>
<evidence type="ECO:0000313" key="7">
    <source>
        <dbReference type="EMBL" id="MBK9798061.1"/>
    </source>
</evidence>
<dbReference type="PROSITE" id="PS51007">
    <property type="entry name" value="CYTC"/>
    <property type="match status" value="1"/>
</dbReference>
<feature type="chain" id="PRO_5038366261" evidence="5">
    <location>
        <begin position="23"/>
        <end position="106"/>
    </location>
</feature>
<evidence type="ECO:0000256" key="5">
    <source>
        <dbReference type="SAM" id="SignalP"/>
    </source>
</evidence>
<keyword evidence="1 4" id="KW-0349">Heme</keyword>
<evidence type="ECO:0000256" key="1">
    <source>
        <dbReference type="ARBA" id="ARBA00022617"/>
    </source>
</evidence>
<dbReference type="Proteomes" id="UP000886657">
    <property type="component" value="Unassembled WGS sequence"/>
</dbReference>
<evidence type="ECO:0000256" key="2">
    <source>
        <dbReference type="ARBA" id="ARBA00022723"/>
    </source>
</evidence>
<accession>A0A9D7XI35</accession>
<gene>
    <name evidence="7" type="ORF">IPP58_16575</name>
</gene>
<protein>
    <submittedName>
        <fullName evidence="7">Cytochrome c</fullName>
    </submittedName>
</protein>
<dbReference type="AlphaFoldDB" id="A0A9D7XI35"/>
<organism evidence="7 8">
    <name type="scientific">Candidatus Geothrix skivensis</name>
    <dbReference type="NCBI Taxonomy" id="2954439"/>
    <lineage>
        <taxon>Bacteria</taxon>
        <taxon>Pseudomonadati</taxon>
        <taxon>Acidobacteriota</taxon>
        <taxon>Holophagae</taxon>
        <taxon>Holophagales</taxon>
        <taxon>Holophagaceae</taxon>
        <taxon>Geothrix</taxon>
    </lineage>
</organism>
<feature type="domain" description="Cytochrome c" evidence="6">
    <location>
        <begin position="23"/>
        <end position="95"/>
    </location>
</feature>
<name>A0A9D7XI35_9BACT</name>
<dbReference type="InterPro" id="IPR036909">
    <property type="entry name" value="Cyt_c-like_dom_sf"/>
</dbReference>
<dbReference type="Gene3D" id="1.10.760.10">
    <property type="entry name" value="Cytochrome c-like domain"/>
    <property type="match status" value="1"/>
</dbReference>
<dbReference type="GO" id="GO:0046872">
    <property type="term" value="F:metal ion binding"/>
    <property type="evidence" value="ECO:0007669"/>
    <property type="project" value="UniProtKB-KW"/>
</dbReference>
<keyword evidence="2 4" id="KW-0479">Metal-binding</keyword>
<evidence type="ECO:0000313" key="8">
    <source>
        <dbReference type="Proteomes" id="UP000886657"/>
    </source>
</evidence>
<keyword evidence="3 4" id="KW-0408">Iron</keyword>
<dbReference type="GO" id="GO:0009055">
    <property type="term" value="F:electron transfer activity"/>
    <property type="evidence" value="ECO:0007669"/>
    <property type="project" value="InterPro"/>
</dbReference>
<proteinExistence type="predicted"/>
<evidence type="ECO:0000259" key="6">
    <source>
        <dbReference type="PROSITE" id="PS51007"/>
    </source>
</evidence>
<dbReference type="Pfam" id="PF13442">
    <property type="entry name" value="Cytochrome_CBB3"/>
    <property type="match status" value="1"/>
</dbReference>
<feature type="signal peptide" evidence="5">
    <location>
        <begin position="1"/>
        <end position="22"/>
    </location>
</feature>
<reference evidence="7" key="1">
    <citation type="submission" date="2020-10" db="EMBL/GenBank/DDBJ databases">
        <title>Connecting structure to function with the recovery of over 1000 high-quality activated sludge metagenome-assembled genomes encoding full-length rRNA genes using long-read sequencing.</title>
        <authorList>
            <person name="Singleton C.M."/>
            <person name="Petriglieri F."/>
            <person name="Kristensen J.M."/>
            <person name="Kirkegaard R.H."/>
            <person name="Michaelsen T.Y."/>
            <person name="Andersen M.H."/>
            <person name="Karst S.M."/>
            <person name="Dueholm M.S."/>
            <person name="Nielsen P.H."/>
            <person name="Albertsen M."/>
        </authorList>
    </citation>
    <scope>NUCLEOTIDE SEQUENCE</scope>
    <source>
        <strain evidence="7">Skiv_18-Q3-R9-52_MAXAC.067</strain>
    </source>
</reference>
<dbReference type="SUPFAM" id="SSF46626">
    <property type="entry name" value="Cytochrome c"/>
    <property type="match status" value="1"/>
</dbReference>
<sequence>MSNTVKLLVLIAALTLPLAAEGGSDTKGKFFFKKTCKSCHAPGGSAKEVTPLSKTQAQWKAYFAAGKHKKGAEKLDSVLKPEQVKDVQTFLVNHASDSPQPETCGG</sequence>
<dbReference type="EMBL" id="JADKIO010000013">
    <property type="protein sequence ID" value="MBK9798061.1"/>
    <property type="molecule type" value="Genomic_DNA"/>
</dbReference>
<dbReference type="InterPro" id="IPR009056">
    <property type="entry name" value="Cyt_c-like_dom"/>
</dbReference>
<evidence type="ECO:0000256" key="4">
    <source>
        <dbReference type="PROSITE-ProRule" id="PRU00433"/>
    </source>
</evidence>
<dbReference type="GO" id="GO:0020037">
    <property type="term" value="F:heme binding"/>
    <property type="evidence" value="ECO:0007669"/>
    <property type="project" value="InterPro"/>
</dbReference>
<comment type="caution">
    <text evidence="7">The sequence shown here is derived from an EMBL/GenBank/DDBJ whole genome shotgun (WGS) entry which is preliminary data.</text>
</comment>
<evidence type="ECO:0000256" key="3">
    <source>
        <dbReference type="ARBA" id="ARBA00023004"/>
    </source>
</evidence>